<sequence length="73" mass="7451">MQGIFSAVSAGVLADALLEAMPGTVVHLLNVISSVSVPLSCCSSDDGHSVTVHCPAGAAELRRVVQDELTTLC</sequence>
<evidence type="ECO:0000313" key="1">
    <source>
        <dbReference type="EMBL" id="KAK3770765.1"/>
    </source>
</evidence>
<evidence type="ECO:0000313" key="2">
    <source>
        <dbReference type="Proteomes" id="UP001283361"/>
    </source>
</evidence>
<dbReference type="AlphaFoldDB" id="A0AAE0ZK18"/>
<reference evidence="1" key="1">
    <citation type="journal article" date="2023" name="G3 (Bethesda)">
        <title>A reference genome for the long-term kleptoplast-retaining sea slug Elysia crispata morphotype clarki.</title>
        <authorList>
            <person name="Eastman K.E."/>
            <person name="Pendleton A.L."/>
            <person name="Shaikh M.A."/>
            <person name="Suttiyut T."/>
            <person name="Ogas R."/>
            <person name="Tomko P."/>
            <person name="Gavelis G."/>
            <person name="Widhalm J.R."/>
            <person name="Wisecaver J.H."/>
        </authorList>
    </citation>
    <scope>NUCLEOTIDE SEQUENCE</scope>
    <source>
        <strain evidence="1">ECLA1</strain>
    </source>
</reference>
<organism evidence="1 2">
    <name type="scientific">Elysia crispata</name>
    <name type="common">lettuce slug</name>
    <dbReference type="NCBI Taxonomy" id="231223"/>
    <lineage>
        <taxon>Eukaryota</taxon>
        <taxon>Metazoa</taxon>
        <taxon>Spiralia</taxon>
        <taxon>Lophotrochozoa</taxon>
        <taxon>Mollusca</taxon>
        <taxon>Gastropoda</taxon>
        <taxon>Heterobranchia</taxon>
        <taxon>Euthyneura</taxon>
        <taxon>Panpulmonata</taxon>
        <taxon>Sacoglossa</taxon>
        <taxon>Placobranchoidea</taxon>
        <taxon>Plakobranchidae</taxon>
        <taxon>Elysia</taxon>
    </lineage>
</organism>
<name>A0AAE0ZK18_9GAST</name>
<protein>
    <submittedName>
        <fullName evidence="1">Uncharacterized protein</fullName>
    </submittedName>
</protein>
<gene>
    <name evidence="1" type="ORF">RRG08_036367</name>
</gene>
<keyword evidence="2" id="KW-1185">Reference proteome</keyword>
<proteinExistence type="predicted"/>
<dbReference type="Proteomes" id="UP001283361">
    <property type="component" value="Unassembled WGS sequence"/>
</dbReference>
<dbReference type="EMBL" id="JAWDGP010003786">
    <property type="protein sequence ID" value="KAK3770765.1"/>
    <property type="molecule type" value="Genomic_DNA"/>
</dbReference>
<accession>A0AAE0ZK18</accession>
<comment type="caution">
    <text evidence="1">The sequence shown here is derived from an EMBL/GenBank/DDBJ whole genome shotgun (WGS) entry which is preliminary data.</text>
</comment>